<name>A0A855MLB6_9BACT</name>
<dbReference type="AlphaFoldDB" id="A0A855MLB6"/>
<dbReference type="EMBL" id="JAHC01000027">
    <property type="protein sequence ID" value="POZ88294.1"/>
    <property type="molecule type" value="Genomic_DNA"/>
</dbReference>
<gene>
    <name evidence="1" type="ORF">AA80_07105</name>
</gene>
<comment type="caution">
    <text evidence="1">The sequence shown here is derived from an EMBL/GenBank/DDBJ whole genome shotgun (WGS) entry which is preliminary data.</text>
</comment>
<protein>
    <submittedName>
        <fullName evidence="1">Uncharacterized protein</fullName>
    </submittedName>
</protein>
<organism evidence="1 2">
    <name type="scientific">Petrotoga sibirica DSM 13575</name>
    <dbReference type="NCBI Taxonomy" id="1122956"/>
    <lineage>
        <taxon>Bacteria</taxon>
        <taxon>Thermotogati</taxon>
        <taxon>Thermotogota</taxon>
        <taxon>Thermotogae</taxon>
        <taxon>Petrotogales</taxon>
        <taxon>Petrotogaceae</taxon>
        <taxon>Petrotoga</taxon>
    </lineage>
</organism>
<sequence length="73" mass="8435">MAKVRDKYKRITVFVAKNPEGKAKLMLTELKDLEINITSNFYKDAKRKAKEVEDSELTDLGDFGDRAIRRDPC</sequence>
<proteinExistence type="predicted"/>
<accession>A0A855MLB6</accession>
<dbReference type="Proteomes" id="UP000237502">
    <property type="component" value="Unassembled WGS sequence"/>
</dbReference>
<evidence type="ECO:0000313" key="2">
    <source>
        <dbReference type="Proteomes" id="UP000237502"/>
    </source>
</evidence>
<reference evidence="1 2" key="1">
    <citation type="submission" date="2014-01" db="EMBL/GenBank/DDBJ databases">
        <title>Comparative genomics of Petrotoga.</title>
        <authorList>
            <person name="Chow K."/>
            <person name="Charchuk R."/>
            <person name="Nesbo C.L."/>
        </authorList>
    </citation>
    <scope>NUCLEOTIDE SEQUENCE [LARGE SCALE GENOMIC DNA]</scope>
    <source>
        <strain evidence="1 2">DSM 13575</strain>
    </source>
</reference>
<evidence type="ECO:0000313" key="1">
    <source>
        <dbReference type="EMBL" id="POZ88294.1"/>
    </source>
</evidence>